<evidence type="ECO:0000313" key="1">
    <source>
        <dbReference type="EMBL" id="GEY84090.1"/>
    </source>
</evidence>
<reference evidence="1" key="1">
    <citation type="journal article" date="2019" name="Sci. Rep.">
        <title>Draft genome of Tanacetum cinerariifolium, the natural source of mosquito coil.</title>
        <authorList>
            <person name="Yamashiro T."/>
            <person name="Shiraishi A."/>
            <person name="Satake H."/>
            <person name="Nakayama K."/>
        </authorList>
    </citation>
    <scope>NUCLEOTIDE SEQUENCE</scope>
</reference>
<protein>
    <submittedName>
        <fullName evidence="1">Uncharacterized protein</fullName>
    </submittedName>
</protein>
<gene>
    <name evidence="1" type="ORF">Tci_456064</name>
</gene>
<feature type="non-terminal residue" evidence="1">
    <location>
        <position position="131"/>
    </location>
</feature>
<comment type="caution">
    <text evidence="1">The sequence shown here is derived from an EMBL/GenBank/DDBJ whole genome shotgun (WGS) entry which is preliminary data.</text>
</comment>
<sequence length="131" mass="15113">MHVVDSDCILDTDVAGGDENYTNGWLHDTDIDNVCQHICQHTKNDRLKFIREEMQSEVIMPGKSSTWFKNQSWKRTSTKKLVEMKNSMEAREKLENIISEYDSVTDARNNNTRELRHANLETGLVVNLVSV</sequence>
<dbReference type="AlphaFoldDB" id="A0A699HZC1"/>
<name>A0A699HZC1_TANCI</name>
<organism evidence="1">
    <name type="scientific">Tanacetum cinerariifolium</name>
    <name type="common">Dalmatian daisy</name>
    <name type="synonym">Chrysanthemum cinerariifolium</name>
    <dbReference type="NCBI Taxonomy" id="118510"/>
    <lineage>
        <taxon>Eukaryota</taxon>
        <taxon>Viridiplantae</taxon>
        <taxon>Streptophyta</taxon>
        <taxon>Embryophyta</taxon>
        <taxon>Tracheophyta</taxon>
        <taxon>Spermatophyta</taxon>
        <taxon>Magnoliopsida</taxon>
        <taxon>eudicotyledons</taxon>
        <taxon>Gunneridae</taxon>
        <taxon>Pentapetalae</taxon>
        <taxon>asterids</taxon>
        <taxon>campanulids</taxon>
        <taxon>Asterales</taxon>
        <taxon>Asteraceae</taxon>
        <taxon>Asteroideae</taxon>
        <taxon>Anthemideae</taxon>
        <taxon>Anthemidinae</taxon>
        <taxon>Tanacetum</taxon>
    </lineage>
</organism>
<accession>A0A699HZC1</accession>
<dbReference type="EMBL" id="BKCJ010214806">
    <property type="protein sequence ID" value="GEY84090.1"/>
    <property type="molecule type" value="Genomic_DNA"/>
</dbReference>
<proteinExistence type="predicted"/>